<evidence type="ECO:0000313" key="1">
    <source>
        <dbReference type="EMBL" id="CAN0405089.1"/>
    </source>
</evidence>
<evidence type="ECO:0000313" key="2">
    <source>
        <dbReference type="Proteomes" id="UP001162501"/>
    </source>
</evidence>
<accession>A0AC59ZFB1</accession>
<protein>
    <submittedName>
        <fullName evidence="1">Uncharacterized protein</fullName>
    </submittedName>
</protein>
<organism evidence="1 2">
    <name type="scientific">Rangifer tarandus platyrhynchus</name>
    <name type="common">Svalbard reindeer</name>
    <dbReference type="NCBI Taxonomy" id="3082113"/>
    <lineage>
        <taxon>Eukaryota</taxon>
        <taxon>Metazoa</taxon>
        <taxon>Chordata</taxon>
        <taxon>Craniata</taxon>
        <taxon>Vertebrata</taxon>
        <taxon>Euteleostomi</taxon>
        <taxon>Mammalia</taxon>
        <taxon>Eutheria</taxon>
        <taxon>Laurasiatheria</taxon>
        <taxon>Artiodactyla</taxon>
        <taxon>Ruminantia</taxon>
        <taxon>Pecora</taxon>
        <taxon>Cervidae</taxon>
        <taxon>Odocoileinae</taxon>
        <taxon>Rangifer</taxon>
    </lineage>
</organism>
<gene>
    <name evidence="1" type="ORF">MRATA1EN22A_LOCUS17840</name>
</gene>
<sequence length="102" mass="11445">MLTFEKAAHNLGLLGKRGWTALRWDLPRSHMSEAHLQCPGPPGSLLRAEISAQKYARGCICHKNLPGLPKDLLYFDLGRWVALRHVQVIKRKSISSSNLLGF</sequence>
<reference evidence="1" key="2">
    <citation type="submission" date="2025-03" db="EMBL/GenBank/DDBJ databases">
        <authorList>
            <consortium name="ELIXIR-Norway"/>
            <consortium name="Elixir Norway"/>
        </authorList>
    </citation>
    <scope>NUCLEOTIDE SEQUENCE</scope>
</reference>
<reference evidence="1" key="1">
    <citation type="submission" date="2023-05" db="EMBL/GenBank/DDBJ databases">
        <authorList>
            <consortium name="ELIXIR-Norway"/>
        </authorList>
    </citation>
    <scope>NUCLEOTIDE SEQUENCE</scope>
</reference>
<proteinExistence type="predicted"/>
<dbReference type="EMBL" id="OX596112">
    <property type="protein sequence ID" value="CAN0405089.1"/>
    <property type="molecule type" value="Genomic_DNA"/>
</dbReference>
<name>A0AC59ZFB1_RANTA</name>
<dbReference type="Proteomes" id="UP001162501">
    <property type="component" value="Chromosome 28"/>
</dbReference>